<sequence length="113" mass="12214">MWTAPRSTPTESRHRTGRRHDATRWARSCGPSRPPRIALSRTFPPSGSALPPSGSALPPSGSALPAPGYRSPIPRDSAFPAHPLHPTHPHPTHASRRPRTTAVKSTNRISRAV</sequence>
<evidence type="ECO:0000313" key="3">
    <source>
        <dbReference type="EMBL" id="RKN25973.1"/>
    </source>
</evidence>
<feature type="region of interest" description="Disordered" evidence="1">
    <location>
        <begin position="1"/>
        <end position="113"/>
    </location>
</feature>
<feature type="compositionally biased region" description="Polar residues" evidence="1">
    <location>
        <begin position="103"/>
        <end position="113"/>
    </location>
</feature>
<dbReference type="AlphaFoldDB" id="A0A3A9WG95"/>
<evidence type="ECO:0000256" key="1">
    <source>
        <dbReference type="SAM" id="MobiDB-lite"/>
    </source>
</evidence>
<gene>
    <name evidence="3" type="ORF">D7318_07030</name>
    <name evidence="2" type="ORF">D7319_03450</name>
</gene>
<protein>
    <submittedName>
        <fullName evidence="2">Uncharacterized protein</fullName>
    </submittedName>
</protein>
<dbReference type="EMBL" id="RBDY01000003">
    <property type="protein sequence ID" value="RKN25973.1"/>
    <property type="molecule type" value="Genomic_DNA"/>
</dbReference>
<evidence type="ECO:0000313" key="4">
    <source>
        <dbReference type="Proteomes" id="UP000268652"/>
    </source>
</evidence>
<dbReference type="Proteomes" id="UP000268652">
    <property type="component" value="Unassembled WGS sequence"/>
</dbReference>
<proteinExistence type="predicted"/>
<dbReference type="Proteomes" id="UP000275024">
    <property type="component" value="Unassembled WGS sequence"/>
</dbReference>
<comment type="caution">
    <text evidence="2">The sequence shown here is derived from an EMBL/GenBank/DDBJ whole genome shotgun (WGS) entry which is preliminary data.</text>
</comment>
<evidence type="ECO:0000313" key="2">
    <source>
        <dbReference type="EMBL" id="RKN11975.1"/>
    </source>
</evidence>
<organism evidence="2 5">
    <name type="scientific">Streptomyces radicis</name>
    <dbReference type="NCBI Taxonomy" id="1750517"/>
    <lineage>
        <taxon>Bacteria</taxon>
        <taxon>Bacillati</taxon>
        <taxon>Actinomycetota</taxon>
        <taxon>Actinomycetes</taxon>
        <taxon>Kitasatosporales</taxon>
        <taxon>Streptomycetaceae</taxon>
        <taxon>Streptomyces</taxon>
    </lineage>
</organism>
<feature type="compositionally biased region" description="Polar residues" evidence="1">
    <location>
        <begin position="1"/>
        <end position="10"/>
    </location>
</feature>
<feature type="compositionally biased region" description="Low complexity" evidence="1">
    <location>
        <begin position="44"/>
        <end position="68"/>
    </location>
</feature>
<feature type="compositionally biased region" description="Basic residues" evidence="1">
    <location>
        <begin position="85"/>
        <end position="99"/>
    </location>
</feature>
<evidence type="ECO:0000313" key="5">
    <source>
        <dbReference type="Proteomes" id="UP000275024"/>
    </source>
</evidence>
<dbReference type="EMBL" id="RBDX01000002">
    <property type="protein sequence ID" value="RKN11975.1"/>
    <property type="molecule type" value="Genomic_DNA"/>
</dbReference>
<name>A0A3A9WG95_9ACTN</name>
<feature type="compositionally biased region" description="Basic and acidic residues" evidence="1">
    <location>
        <begin position="11"/>
        <end position="24"/>
    </location>
</feature>
<keyword evidence="4" id="KW-1185">Reference proteome</keyword>
<accession>A0A3A9WG95</accession>
<reference evidence="4 5" key="1">
    <citation type="submission" date="2018-09" db="EMBL/GenBank/DDBJ databases">
        <title>Streptomyces sp. nov. DS1-2, an endophytic actinomycete isolated from roots of Dendrobium scabrilingue.</title>
        <authorList>
            <person name="Kuncharoen N."/>
            <person name="Kudo T."/>
            <person name="Ohkuma M."/>
            <person name="Yuki M."/>
            <person name="Tanasupawat S."/>
        </authorList>
    </citation>
    <scope>NUCLEOTIDE SEQUENCE [LARGE SCALE GENOMIC DNA]</scope>
    <source>
        <strain evidence="2 5">AZ1-7</strain>
        <strain evidence="3 4">DS1-2</strain>
    </source>
</reference>